<evidence type="ECO:0000256" key="5">
    <source>
        <dbReference type="ARBA" id="ARBA00023004"/>
    </source>
</evidence>
<evidence type="ECO:0000256" key="3">
    <source>
        <dbReference type="ARBA" id="ARBA00022964"/>
    </source>
</evidence>
<proteinExistence type="predicted"/>
<evidence type="ECO:0000256" key="2">
    <source>
        <dbReference type="ARBA" id="ARBA00022723"/>
    </source>
</evidence>
<keyword evidence="1 6" id="KW-0349">Heme</keyword>
<feature type="binding site" description="axial binding residue" evidence="6">
    <location>
        <position position="389"/>
    </location>
    <ligand>
        <name>heme b</name>
        <dbReference type="ChEBI" id="CHEBI:60344"/>
    </ligand>
    <ligandPart>
        <name>Fe</name>
        <dbReference type="ChEBI" id="CHEBI:18248"/>
    </ligandPart>
</feature>
<dbReference type="PANTHER" id="PTHR11903">
    <property type="entry name" value="PROSTAGLANDIN G/H SYNTHASE"/>
    <property type="match status" value="1"/>
</dbReference>
<dbReference type="PROSITE" id="PS50292">
    <property type="entry name" value="PEROXIDASE_3"/>
    <property type="match status" value="1"/>
</dbReference>
<evidence type="ECO:0000313" key="9">
    <source>
        <dbReference type="Proteomes" id="UP001218218"/>
    </source>
</evidence>
<dbReference type="GO" id="GO:0016705">
    <property type="term" value="F:oxidoreductase activity, acting on paired donors, with incorporation or reduction of molecular oxygen"/>
    <property type="evidence" value="ECO:0007669"/>
    <property type="project" value="InterPro"/>
</dbReference>
<organism evidence="8 9">
    <name type="scientific">Mycena albidolilacea</name>
    <dbReference type="NCBI Taxonomy" id="1033008"/>
    <lineage>
        <taxon>Eukaryota</taxon>
        <taxon>Fungi</taxon>
        <taxon>Dikarya</taxon>
        <taxon>Basidiomycota</taxon>
        <taxon>Agaricomycotina</taxon>
        <taxon>Agaricomycetes</taxon>
        <taxon>Agaricomycetidae</taxon>
        <taxon>Agaricales</taxon>
        <taxon>Marasmiineae</taxon>
        <taxon>Mycenaceae</taxon>
        <taxon>Mycena</taxon>
    </lineage>
</organism>
<dbReference type="GO" id="GO:0004497">
    <property type="term" value="F:monooxygenase activity"/>
    <property type="evidence" value="ECO:0007669"/>
    <property type="project" value="InterPro"/>
</dbReference>
<dbReference type="PRINTS" id="PR00457">
    <property type="entry name" value="ANPEROXIDASE"/>
</dbReference>
<keyword evidence="3" id="KW-0223">Dioxygenase</keyword>
<feature type="region of interest" description="Disordered" evidence="7">
    <location>
        <begin position="873"/>
        <end position="896"/>
    </location>
</feature>
<dbReference type="PANTHER" id="PTHR11903:SF37">
    <property type="entry name" value="PSI-PRODUCING OXYGENASE A"/>
    <property type="match status" value="1"/>
</dbReference>
<dbReference type="AlphaFoldDB" id="A0AAD7EI05"/>
<dbReference type="InterPro" id="IPR036396">
    <property type="entry name" value="Cyt_P450_sf"/>
</dbReference>
<evidence type="ECO:0000313" key="8">
    <source>
        <dbReference type="EMBL" id="KAJ7327590.1"/>
    </source>
</evidence>
<sequence>MTSIPPLQTLTSAADALSWLVRAPPTAPDGTYNSEDQVDSGDDPANHSAVTNAIGDVEILAPKGQEDPDPLVIAGFLDAVVHPNAVDDRLGAFSAGLQLLGHLPPESAPAKKIEDSAIIMLYDTIPHPVATTLGPAHAFRQADGGGNNVINPDIGRAGMPYARTLQSHTPISPTALPDPGLVFDTLMRARDRQDHPGGNSSLTFAFATLVTHSIFRSDPSDWTINATSSYLDLSPVYGINQATQDLVRDKSQGRGLLYPDTFSEEHLTFLPPAASALLVILSRNHNYIAQMLLRINERGTWNDPPPTDATALAKQDEEIFQIARLVNCCHFRSLIVGDYVAGFLGSSEGIVTPLLNDAFSPLDDSAGEPVSRGQGNQCSVEFNILYRWHAVLSQADEQWTEQLFGKVFGTSKPFDQLTLGDFMTAFTSVMANIPTDPRQRTFGGLTRGADGRFADGDLARILQDATEAPAGAFRARGVPAVLRVMEILGMTQARRWGVCTMNEFRAFLGLKTFADFSDWNSDPEIQNAARLLYGHIDNLELYVGIECEDTMPLKPEVRFSSGYTVRTLFFQFHSSSPYIHLFQLMRAILSDALALVRGDRFFTTDYTPWNLTSWGFQDCFRDPHNGGLGGEMPKLLERHLPNYYPSNSVYSCFSFFTPAHMQTSLTAQGTAANYTFTRPVPTNPPYILNTLTAINYVFSNPASFTNMYNMKDLGFGYGFFLTFDNPSTHDPDRQWALKALFPSSDSLTQYQTWYRTAVTNFVQTRSWKYDGVTGNYIDVVKGVVNAAAVKWVTDCLCGITLKTDATPLGMYTEYEVYEMLATLYTAVFLTIGDPEHQCSMKSAAQQAATVLKALVGTTVVEIAPTSVLSPDAGLGTTTASSGTTTTATSSGTTTTSSGGGLLGGLAGAATGTVTGAATAVAGTAAAATSTATQAVGVLDGTASMPYFGFIQRLAAAGRSARVMVATIIGLAMMSSVNFAQGAVHVLDFYLDDERVQERQQIIALVQQNTADADNTLVGYIREGMRLNPQYCGLWRQCAVDASIPQGAGLDPINVKAGDRVWGSFKNAHLNATDFPNPTQVDPTRPASAYATQNGTGFHVCPGVSLTELTMLEIVKAVFGLKNVRRAPGDAGLLAGFTQLVNETETKVYITPYGTTSAWPGSMTLVYDD</sequence>
<dbReference type="GO" id="GO:0006631">
    <property type="term" value="P:fatty acid metabolic process"/>
    <property type="evidence" value="ECO:0007669"/>
    <property type="project" value="UniProtKB-ARBA"/>
</dbReference>
<dbReference type="InterPro" id="IPR019791">
    <property type="entry name" value="Haem_peroxidase_animal"/>
</dbReference>
<reference evidence="8" key="1">
    <citation type="submission" date="2023-03" db="EMBL/GenBank/DDBJ databases">
        <title>Massive genome expansion in bonnet fungi (Mycena s.s.) driven by repeated elements and novel gene families across ecological guilds.</title>
        <authorList>
            <consortium name="Lawrence Berkeley National Laboratory"/>
            <person name="Harder C.B."/>
            <person name="Miyauchi S."/>
            <person name="Viragh M."/>
            <person name="Kuo A."/>
            <person name="Thoen E."/>
            <person name="Andreopoulos B."/>
            <person name="Lu D."/>
            <person name="Skrede I."/>
            <person name="Drula E."/>
            <person name="Henrissat B."/>
            <person name="Morin E."/>
            <person name="Kohler A."/>
            <person name="Barry K."/>
            <person name="LaButti K."/>
            <person name="Morin E."/>
            <person name="Salamov A."/>
            <person name="Lipzen A."/>
            <person name="Mereny Z."/>
            <person name="Hegedus B."/>
            <person name="Baldrian P."/>
            <person name="Stursova M."/>
            <person name="Weitz H."/>
            <person name="Taylor A."/>
            <person name="Grigoriev I.V."/>
            <person name="Nagy L.G."/>
            <person name="Martin F."/>
            <person name="Kauserud H."/>
        </authorList>
    </citation>
    <scope>NUCLEOTIDE SEQUENCE</scope>
    <source>
        <strain evidence="8">CBHHK002</strain>
    </source>
</reference>
<dbReference type="EMBL" id="JARIHO010000041">
    <property type="protein sequence ID" value="KAJ7327590.1"/>
    <property type="molecule type" value="Genomic_DNA"/>
</dbReference>
<dbReference type="GO" id="GO:0006979">
    <property type="term" value="P:response to oxidative stress"/>
    <property type="evidence" value="ECO:0007669"/>
    <property type="project" value="InterPro"/>
</dbReference>
<comment type="caution">
    <text evidence="8">The sequence shown here is derived from an EMBL/GenBank/DDBJ whole genome shotgun (WGS) entry which is preliminary data.</text>
</comment>
<dbReference type="GO" id="GO:0020037">
    <property type="term" value="F:heme binding"/>
    <property type="evidence" value="ECO:0007669"/>
    <property type="project" value="InterPro"/>
</dbReference>
<evidence type="ECO:0000256" key="6">
    <source>
        <dbReference type="PIRSR" id="PIRSR619791-2"/>
    </source>
</evidence>
<dbReference type="Gene3D" id="1.10.630.10">
    <property type="entry name" value="Cytochrome P450"/>
    <property type="match status" value="1"/>
</dbReference>
<keyword evidence="2 6" id="KW-0479">Metal-binding</keyword>
<keyword evidence="5 6" id="KW-0408">Iron</keyword>
<dbReference type="InterPro" id="IPR034812">
    <property type="entry name" value="Ppo-like_N"/>
</dbReference>
<protein>
    <submittedName>
        <fullName evidence="8">Heme peroxidase</fullName>
    </submittedName>
</protein>
<dbReference type="SUPFAM" id="SSF48113">
    <property type="entry name" value="Heme-dependent peroxidases"/>
    <property type="match status" value="1"/>
</dbReference>
<keyword evidence="4" id="KW-0560">Oxidoreductase</keyword>
<feature type="region of interest" description="Disordered" evidence="7">
    <location>
        <begin position="26"/>
        <end position="49"/>
    </location>
</feature>
<dbReference type="InterPro" id="IPR037120">
    <property type="entry name" value="Haem_peroxidase_sf_animal"/>
</dbReference>
<dbReference type="InterPro" id="IPR050783">
    <property type="entry name" value="Oxylipin_biosynth_metab"/>
</dbReference>
<keyword evidence="9" id="KW-1185">Reference proteome</keyword>
<evidence type="ECO:0000256" key="7">
    <source>
        <dbReference type="SAM" id="MobiDB-lite"/>
    </source>
</evidence>
<accession>A0AAD7EI05</accession>
<dbReference type="Proteomes" id="UP001218218">
    <property type="component" value="Unassembled WGS sequence"/>
</dbReference>
<dbReference type="GO" id="GO:0004601">
    <property type="term" value="F:peroxidase activity"/>
    <property type="evidence" value="ECO:0007669"/>
    <property type="project" value="UniProtKB-KW"/>
</dbReference>
<dbReference type="GO" id="GO:0005506">
    <property type="term" value="F:iron ion binding"/>
    <property type="evidence" value="ECO:0007669"/>
    <property type="project" value="InterPro"/>
</dbReference>
<dbReference type="GO" id="GO:0051213">
    <property type="term" value="F:dioxygenase activity"/>
    <property type="evidence" value="ECO:0007669"/>
    <property type="project" value="UniProtKB-KW"/>
</dbReference>
<keyword evidence="8" id="KW-0575">Peroxidase</keyword>
<dbReference type="Pfam" id="PF03098">
    <property type="entry name" value="An_peroxidase"/>
    <property type="match status" value="1"/>
</dbReference>
<evidence type="ECO:0000256" key="4">
    <source>
        <dbReference type="ARBA" id="ARBA00023002"/>
    </source>
</evidence>
<dbReference type="SUPFAM" id="SSF48264">
    <property type="entry name" value="Cytochrome P450"/>
    <property type="match status" value="1"/>
</dbReference>
<evidence type="ECO:0000256" key="1">
    <source>
        <dbReference type="ARBA" id="ARBA00022617"/>
    </source>
</evidence>
<name>A0AAD7EI05_9AGAR</name>
<dbReference type="InterPro" id="IPR010255">
    <property type="entry name" value="Haem_peroxidase_sf"/>
</dbReference>
<gene>
    <name evidence="8" type="ORF">DFH08DRAFT_786977</name>
</gene>
<dbReference type="CDD" id="cd09817">
    <property type="entry name" value="linoleate_diol_synthase_like"/>
    <property type="match status" value="1"/>
</dbReference>
<dbReference type="Gene3D" id="1.10.640.10">
    <property type="entry name" value="Haem peroxidase domain superfamily, animal type"/>
    <property type="match status" value="1"/>
</dbReference>